<feature type="compositionally biased region" description="Basic residues" evidence="3">
    <location>
        <begin position="232"/>
        <end position="241"/>
    </location>
</feature>
<feature type="region of interest" description="Disordered" evidence="3">
    <location>
        <begin position="971"/>
        <end position="1080"/>
    </location>
</feature>
<dbReference type="Pfam" id="PF00382">
    <property type="entry name" value="TFIIB"/>
    <property type="match status" value="1"/>
</dbReference>
<dbReference type="InterPro" id="IPR036915">
    <property type="entry name" value="Cyclin-like_sf"/>
</dbReference>
<feature type="compositionally biased region" description="Basic and acidic residues" evidence="3">
    <location>
        <begin position="876"/>
        <end position="903"/>
    </location>
</feature>
<feature type="compositionally biased region" description="Low complexity" evidence="3">
    <location>
        <begin position="996"/>
        <end position="1006"/>
    </location>
</feature>
<dbReference type="GO" id="GO:0017025">
    <property type="term" value="F:TBP-class protein binding"/>
    <property type="evidence" value="ECO:0007669"/>
    <property type="project" value="InterPro"/>
</dbReference>
<feature type="compositionally biased region" description="Basic residues" evidence="3">
    <location>
        <begin position="135"/>
        <end position="144"/>
    </location>
</feature>
<dbReference type="GO" id="GO:0097550">
    <property type="term" value="C:transcription preinitiation complex"/>
    <property type="evidence" value="ECO:0007669"/>
    <property type="project" value="TreeGrafter"/>
</dbReference>
<feature type="compositionally biased region" description="Polar residues" evidence="3">
    <location>
        <begin position="587"/>
        <end position="596"/>
    </location>
</feature>
<gene>
    <name evidence="5" type="ORF">THASP1DRAFT_30194</name>
</gene>
<dbReference type="GO" id="GO:0005634">
    <property type="term" value="C:nucleus"/>
    <property type="evidence" value="ECO:0007669"/>
    <property type="project" value="TreeGrafter"/>
</dbReference>
<feature type="region of interest" description="Disordered" evidence="3">
    <location>
        <begin position="293"/>
        <end position="315"/>
    </location>
</feature>
<feature type="compositionally biased region" description="Polar residues" evidence="3">
    <location>
        <begin position="1021"/>
        <end position="1033"/>
    </location>
</feature>
<dbReference type="InterPro" id="IPR013150">
    <property type="entry name" value="TFIIB_cyclin"/>
</dbReference>
<feature type="region of interest" description="Disordered" evidence="3">
    <location>
        <begin position="778"/>
        <end position="850"/>
    </location>
</feature>
<evidence type="ECO:0000259" key="4">
    <source>
        <dbReference type="Pfam" id="PF00382"/>
    </source>
</evidence>
<feature type="compositionally biased region" description="Basic and acidic residues" evidence="3">
    <location>
        <begin position="796"/>
        <end position="805"/>
    </location>
</feature>
<dbReference type="GO" id="GO:0070897">
    <property type="term" value="P:transcription preinitiation complex assembly"/>
    <property type="evidence" value="ECO:0007669"/>
    <property type="project" value="InterPro"/>
</dbReference>
<feature type="compositionally biased region" description="Low complexity" evidence="3">
    <location>
        <begin position="221"/>
        <end position="231"/>
    </location>
</feature>
<feature type="compositionally biased region" description="Low complexity" evidence="3">
    <location>
        <begin position="949"/>
        <end position="959"/>
    </location>
</feature>
<dbReference type="PRINTS" id="PR00685">
    <property type="entry name" value="TIFACTORIIB"/>
</dbReference>
<sequence length="1372" mass="147206">MHAANRRASGSAISPDGRGYSYPPPPPPLSTWGSPSASAAVPNGMPGASVPGQQQQQQHEQPSRHLHHAHAHHPQPHHANSVSSDPSQDARRHHTPTHAYTHRASTGYQAAEVMAGTESGAHQHHYHHAPAPAAHQHRHQHQHQHASYGAPPQRTAHASTSHHPHHAPSQHSRVTSAQHPQSRDVASHRYATAAANEAGSSGAYAHAHTSGALPPRTAPMHAHQSAYAHPSQHQHHHHQHATHMSQQPGAAAADRKYSASHLPMESGDMMARHAPSAIDRTMMSPKQAASSLARRESMTATSAHPYDTHGHGHSAYTTMHSTEAAHAGWGRSAHAAHTDAYSSHPSRPYTVDHPPVLHRSQHHHHPSQHHHSRAQQPRHATQYASASSTSQSAYAPSVGSSRPQHGHPVHTSHVHKSHQQHGHRHMTTLAHDAPRENAAYGSTADLPSSRPSAVPQTNGAVADGGYAPMAAHTAPARHPRPLEPNTYGYPTAETHAGLPSAPTHAHHAQPPAHRPAQEHRRPSTRDWRETEAERAAAQGNLSRAASVSIAGDSGRDYAAHQHPPKPPQYSQPHEAQQSRHPPKPAHTQPQQRSYYSHQLLQPQPPLAPQQTLRTSRPVGDGHPRTVIDLTSDEIEGRISPRMPHRYAGQHYQHHEGRHVHPAAGHIHAHGHAQLAASHNANAGLGARRALVEPGLCNDKPLTDGDAAGILCDLKALRPSNAAIPRPDSPSSLLQLAQQKAAELAMSDPTVHLDPVVSAWASGRQATILAQFDPVVSPFEPQALISDPEEEEEEEDEKAKVEREQQQKAAEGDDGPLADADQRKTRSFTPPSPSDGSASVAMDASGDGNAVANDVAGLVPASSLAPMDVTRTSQKRPHSDGISEEKETKRIANMREERVAEVKQCEQQPAPPSPMSVHSIAPPTKQEPAYVEPALLKVQEGAKSPSNAIDAAAPASGDVDAAVATADSSIVASPATTAITSSPDPGLAPGSEHFYESAVSSPASTSSHQQALEADKHESRTLSDGGNDATSSPAPATPRRSHLARAAAGRVTPNSTPGSAARTPTLKRTTTPSVDDPLSAQDTVNWESLDLPEGERAYEIFKDVLVSKDLQRIRPTSKRREALLMAITLILCRQSNIPRTFAELSKAAQVAKRDIGACYKWLCTTLNPDLVVIRHIEPDEFMKRWCNALQLNDYVLPVSVYCYRQTDRLGVFSGKCPTSVAAASIWFVIWSVNNAATILQEVRKGSDFTNLRCSSSSVVFAKPHPLDQTPRITCDQKTVASVAGVVIATLMSTYKGMVPHVNELMPPGFLEALLTEDGVRVMPDGLGGISKLYTHGKLVDMPSAVTDYRPSNTLGVTPSDAADVKGDDLSSSS</sequence>
<evidence type="ECO:0000256" key="3">
    <source>
        <dbReference type="SAM" id="MobiDB-lite"/>
    </source>
</evidence>
<evidence type="ECO:0000256" key="1">
    <source>
        <dbReference type="ARBA" id="ARBA00023015"/>
    </source>
</evidence>
<feature type="compositionally biased region" description="Acidic residues" evidence="3">
    <location>
        <begin position="786"/>
        <end position="795"/>
    </location>
</feature>
<dbReference type="PANTHER" id="PTHR11618:SF13">
    <property type="entry name" value="TRANSCRIPTION INITIATION FACTOR IIB"/>
    <property type="match status" value="1"/>
</dbReference>
<feature type="compositionally biased region" description="Basic residues" evidence="3">
    <location>
        <begin position="359"/>
        <end position="373"/>
    </location>
</feature>
<name>A0A4P9XPQ5_9FUNG</name>
<dbReference type="Proteomes" id="UP000271241">
    <property type="component" value="Unassembled WGS sequence"/>
</dbReference>
<evidence type="ECO:0000313" key="5">
    <source>
        <dbReference type="EMBL" id="RKP07993.1"/>
    </source>
</evidence>
<feature type="compositionally biased region" description="Basic residues" evidence="3">
    <location>
        <begin position="64"/>
        <end position="76"/>
    </location>
</feature>
<feature type="compositionally biased region" description="Polar residues" evidence="3">
    <location>
        <begin position="445"/>
        <end position="459"/>
    </location>
</feature>
<feature type="domain" description="Transcription factor TFIIB cyclin-like" evidence="4">
    <location>
        <begin position="1175"/>
        <end position="1226"/>
    </location>
</feature>
<feature type="compositionally biased region" description="Low complexity" evidence="3">
    <location>
        <begin position="499"/>
        <end position="511"/>
    </location>
</feature>
<feature type="compositionally biased region" description="Low complexity" evidence="3">
    <location>
        <begin position="467"/>
        <end position="476"/>
    </location>
</feature>
<feature type="region of interest" description="Disordered" evidence="3">
    <location>
        <begin position="1349"/>
        <end position="1372"/>
    </location>
</feature>
<feature type="compositionally biased region" description="Polar residues" evidence="3">
    <location>
        <begin position="973"/>
        <end position="982"/>
    </location>
</feature>
<dbReference type="STRING" id="78915.A0A4P9XPQ5"/>
<dbReference type="EMBL" id="KZ992650">
    <property type="protein sequence ID" value="RKP07993.1"/>
    <property type="molecule type" value="Genomic_DNA"/>
</dbReference>
<keyword evidence="1" id="KW-0805">Transcription regulation</keyword>
<proteinExistence type="predicted"/>
<feature type="region of interest" description="Disordered" evidence="3">
    <location>
        <begin position="439"/>
        <end position="626"/>
    </location>
</feature>
<feature type="region of interest" description="Disordered" evidence="3">
    <location>
        <begin position="118"/>
        <end position="254"/>
    </location>
</feature>
<keyword evidence="2" id="KW-0804">Transcription</keyword>
<dbReference type="OrthoDB" id="25790at2759"/>
<feature type="compositionally biased region" description="Basic residues" evidence="3">
    <location>
        <begin position="404"/>
        <end position="426"/>
    </location>
</feature>
<organism evidence="5 6">
    <name type="scientific">Thamnocephalis sphaerospora</name>
    <dbReference type="NCBI Taxonomy" id="78915"/>
    <lineage>
        <taxon>Eukaryota</taxon>
        <taxon>Fungi</taxon>
        <taxon>Fungi incertae sedis</taxon>
        <taxon>Zoopagomycota</taxon>
        <taxon>Zoopagomycotina</taxon>
        <taxon>Zoopagomycetes</taxon>
        <taxon>Zoopagales</taxon>
        <taxon>Sigmoideomycetaceae</taxon>
        <taxon>Thamnocephalis</taxon>
    </lineage>
</organism>
<feature type="region of interest" description="Disordered" evidence="3">
    <location>
        <begin position="1"/>
        <end position="104"/>
    </location>
</feature>
<evidence type="ECO:0000313" key="6">
    <source>
        <dbReference type="Proteomes" id="UP000271241"/>
    </source>
</evidence>
<feature type="compositionally biased region" description="Low complexity" evidence="3">
    <location>
        <begin position="374"/>
        <end position="395"/>
    </location>
</feature>
<dbReference type="Gene3D" id="1.10.472.10">
    <property type="entry name" value="Cyclin-like"/>
    <property type="match status" value="2"/>
</dbReference>
<reference evidence="6" key="1">
    <citation type="journal article" date="2018" name="Nat. Microbiol.">
        <title>Leveraging single-cell genomics to expand the fungal tree of life.</title>
        <authorList>
            <person name="Ahrendt S.R."/>
            <person name="Quandt C.A."/>
            <person name="Ciobanu D."/>
            <person name="Clum A."/>
            <person name="Salamov A."/>
            <person name="Andreopoulos B."/>
            <person name="Cheng J.F."/>
            <person name="Woyke T."/>
            <person name="Pelin A."/>
            <person name="Henrissat B."/>
            <person name="Reynolds N.K."/>
            <person name="Benny G.L."/>
            <person name="Smith M.E."/>
            <person name="James T.Y."/>
            <person name="Grigoriev I.V."/>
        </authorList>
    </citation>
    <scope>NUCLEOTIDE SEQUENCE [LARGE SCALE GENOMIC DNA]</scope>
    <source>
        <strain evidence="6">RSA 1356</strain>
    </source>
</reference>
<feature type="compositionally biased region" description="Basic and acidic residues" evidence="3">
    <location>
        <begin position="1361"/>
        <end position="1372"/>
    </location>
</feature>
<evidence type="ECO:0000256" key="2">
    <source>
        <dbReference type="ARBA" id="ARBA00023163"/>
    </source>
</evidence>
<feature type="region of interest" description="Disordered" evidence="3">
    <location>
        <begin position="862"/>
        <end position="959"/>
    </location>
</feature>
<feature type="compositionally biased region" description="Polar residues" evidence="3">
    <location>
        <begin position="570"/>
        <end position="579"/>
    </location>
</feature>
<dbReference type="InterPro" id="IPR000812">
    <property type="entry name" value="TFIIB"/>
</dbReference>
<accession>A0A4P9XPQ5</accession>
<keyword evidence="6" id="KW-1185">Reference proteome</keyword>
<dbReference type="PANTHER" id="PTHR11618">
    <property type="entry name" value="TRANSCRIPTION INITIATION FACTOR IIB-RELATED"/>
    <property type="match status" value="1"/>
</dbReference>
<protein>
    <recommendedName>
        <fullName evidence="4">Transcription factor TFIIB cyclin-like domain-containing protein</fullName>
    </recommendedName>
</protein>
<dbReference type="SUPFAM" id="SSF47954">
    <property type="entry name" value="Cyclin-like"/>
    <property type="match status" value="2"/>
</dbReference>
<feature type="region of interest" description="Disordered" evidence="3">
    <location>
        <begin position="336"/>
        <end position="426"/>
    </location>
</feature>
<feature type="compositionally biased region" description="Basic and acidic residues" evidence="3">
    <location>
        <begin position="515"/>
        <end position="534"/>
    </location>
</feature>